<dbReference type="Gene3D" id="3.30.70.141">
    <property type="entry name" value="Nucleoside diphosphate kinase-like domain"/>
    <property type="match status" value="1"/>
</dbReference>
<dbReference type="SUPFAM" id="SSF54919">
    <property type="entry name" value="Nucleoside diphosphate kinase, NDK"/>
    <property type="match status" value="1"/>
</dbReference>
<evidence type="ECO:0000313" key="2">
    <source>
        <dbReference type="Proteomes" id="UP001501147"/>
    </source>
</evidence>
<dbReference type="InterPro" id="IPR036850">
    <property type="entry name" value="NDK-like_dom_sf"/>
</dbReference>
<organism evidence="1 2">
    <name type="scientific">Streptomyces sanyensis</name>
    <dbReference type="NCBI Taxonomy" id="568869"/>
    <lineage>
        <taxon>Bacteria</taxon>
        <taxon>Bacillati</taxon>
        <taxon>Actinomycetota</taxon>
        <taxon>Actinomycetes</taxon>
        <taxon>Kitasatosporales</taxon>
        <taxon>Streptomycetaceae</taxon>
        <taxon>Streptomyces</taxon>
    </lineage>
</organism>
<protein>
    <recommendedName>
        <fullName evidence="3">Nucleoside diphosphate kinase</fullName>
    </recommendedName>
</protein>
<dbReference type="EMBL" id="BAABJV010000001">
    <property type="protein sequence ID" value="GAA4759574.1"/>
    <property type="molecule type" value="Genomic_DNA"/>
</dbReference>
<sequence>MSSTHSLLLIKPDGVERQLQQAVVEAAEEAGLTVVCRHRLLLGEEEIVRAWADTRRSEHPLEHLSLDFWYGGRPMEVLLVRGPDAFTRANRAKSVVRAAYRLGPFGNVVHAPDHTGEFELQLSVFAGDCPTCAGTLSTHFGDYGDVPQAYPPGALLPAAWRDIERLRELAQPMWEDPASCFWRPTYPQPYRSGESAGAQDHAVYIAASPNQLSFDNLVGAMLTALPGIAFPHALELIVSALHHQDFTLAVGTLAECERYRDALMAQGLNTPVRTLAQDAVRRREQIRTGATVGTSGAAAA</sequence>
<name>A0ABP8ZL33_9ACTN</name>
<gene>
    <name evidence="1" type="ORF">GCM10023329_00510</name>
</gene>
<dbReference type="Proteomes" id="UP001501147">
    <property type="component" value="Unassembled WGS sequence"/>
</dbReference>
<evidence type="ECO:0000313" key="1">
    <source>
        <dbReference type="EMBL" id="GAA4759574.1"/>
    </source>
</evidence>
<accession>A0ABP8ZL33</accession>
<reference evidence="2" key="1">
    <citation type="journal article" date="2019" name="Int. J. Syst. Evol. Microbiol.">
        <title>The Global Catalogue of Microorganisms (GCM) 10K type strain sequencing project: providing services to taxonomists for standard genome sequencing and annotation.</title>
        <authorList>
            <consortium name="The Broad Institute Genomics Platform"/>
            <consortium name="The Broad Institute Genome Sequencing Center for Infectious Disease"/>
            <person name="Wu L."/>
            <person name="Ma J."/>
        </authorList>
    </citation>
    <scope>NUCLEOTIDE SEQUENCE [LARGE SCALE GENOMIC DNA]</scope>
    <source>
        <strain evidence="2">JCM 18324</strain>
    </source>
</reference>
<dbReference type="RefSeq" id="WP_345608050.1">
    <property type="nucleotide sequence ID" value="NZ_BAABJV010000001.1"/>
</dbReference>
<comment type="caution">
    <text evidence="1">The sequence shown here is derived from an EMBL/GenBank/DDBJ whole genome shotgun (WGS) entry which is preliminary data.</text>
</comment>
<evidence type="ECO:0008006" key="3">
    <source>
        <dbReference type="Google" id="ProtNLM"/>
    </source>
</evidence>
<proteinExistence type="predicted"/>
<keyword evidence="2" id="KW-1185">Reference proteome</keyword>